<dbReference type="OrthoDB" id="1908344at2"/>
<gene>
    <name evidence="1" type="ORF">Q428_11225</name>
</gene>
<evidence type="ECO:0000313" key="1">
    <source>
        <dbReference type="EMBL" id="EYE87834.1"/>
    </source>
</evidence>
<keyword evidence="2" id="KW-1185">Reference proteome</keyword>
<protein>
    <submittedName>
        <fullName evidence="1">Uncharacterized protein</fullName>
    </submittedName>
</protein>
<comment type="caution">
    <text evidence="1">The sequence shown here is derived from an EMBL/GenBank/DDBJ whole genome shotgun (WGS) entry which is preliminary data.</text>
</comment>
<dbReference type="STRING" id="1403537.Q428_11225"/>
<dbReference type="Proteomes" id="UP000019681">
    <property type="component" value="Unassembled WGS sequence"/>
</dbReference>
<name>A0A017RTP7_9CLOT</name>
<reference evidence="1 2" key="1">
    <citation type="journal article" date="2014" name="Genome Announc.">
        <title>Draft Genome Sequence of Fervidicella metallireducens Strain AeBT, an Iron-Reducing Thermoanaerobe from the Great Artesian Basin.</title>
        <authorList>
            <person name="Patel B.K."/>
        </authorList>
    </citation>
    <scope>NUCLEOTIDE SEQUENCE [LARGE SCALE GENOMIC DNA]</scope>
    <source>
        <strain evidence="1 2">AeB</strain>
    </source>
</reference>
<organism evidence="1 2">
    <name type="scientific">Fervidicella metallireducens AeB</name>
    <dbReference type="NCBI Taxonomy" id="1403537"/>
    <lineage>
        <taxon>Bacteria</taxon>
        <taxon>Bacillati</taxon>
        <taxon>Bacillota</taxon>
        <taxon>Clostridia</taxon>
        <taxon>Eubacteriales</taxon>
        <taxon>Clostridiaceae</taxon>
        <taxon>Fervidicella</taxon>
    </lineage>
</organism>
<proteinExistence type="predicted"/>
<dbReference type="EMBL" id="AZQP01000037">
    <property type="protein sequence ID" value="EYE87834.1"/>
    <property type="molecule type" value="Genomic_DNA"/>
</dbReference>
<dbReference type="RefSeq" id="WP_035380785.1">
    <property type="nucleotide sequence ID" value="NZ_AZQP01000037.1"/>
</dbReference>
<evidence type="ECO:0000313" key="2">
    <source>
        <dbReference type="Proteomes" id="UP000019681"/>
    </source>
</evidence>
<accession>A0A017RTP7</accession>
<sequence>MRLLDLIYYKFNKKAVDEGMKYIKRISVKKFTAVYIKRLTYKHDDFKIIKQLPECVDILSWRGNKKYLFRYHKADIIF</sequence>
<dbReference type="AlphaFoldDB" id="A0A017RTP7"/>